<evidence type="ECO:0000313" key="6">
    <source>
        <dbReference type="EMBL" id="AHF14592.1"/>
    </source>
</evidence>
<dbReference type="GO" id="GO:0005975">
    <property type="term" value="P:carbohydrate metabolic process"/>
    <property type="evidence" value="ECO:0007669"/>
    <property type="project" value="InterPro"/>
</dbReference>
<organism evidence="6 7">
    <name type="scientific">Niabella soli DSM 19437</name>
    <dbReference type="NCBI Taxonomy" id="929713"/>
    <lineage>
        <taxon>Bacteria</taxon>
        <taxon>Pseudomonadati</taxon>
        <taxon>Bacteroidota</taxon>
        <taxon>Chitinophagia</taxon>
        <taxon>Chitinophagales</taxon>
        <taxon>Chitinophagaceae</taxon>
        <taxon>Niabella</taxon>
    </lineage>
</organism>
<protein>
    <recommendedName>
        <fullName evidence="2">alpha-L-rhamnosidase</fullName>
        <ecNumber evidence="2">3.2.1.40</ecNumber>
    </recommendedName>
</protein>
<feature type="domain" description="Alpha-L-rhamnosidase six-hairpin glycosidase" evidence="4">
    <location>
        <begin position="310"/>
        <end position="654"/>
    </location>
</feature>
<dbReference type="InterPro" id="IPR008928">
    <property type="entry name" value="6-hairpin_glycosidase_sf"/>
</dbReference>
<evidence type="ECO:0000259" key="5">
    <source>
        <dbReference type="Pfam" id="PF17390"/>
    </source>
</evidence>
<accession>W0EUY9</accession>
<dbReference type="InterPro" id="IPR035398">
    <property type="entry name" value="Bac_rhamnosid_C"/>
</dbReference>
<dbReference type="KEGG" id="nso:NIASO_04130"/>
<keyword evidence="7" id="KW-1185">Reference proteome</keyword>
<proteinExistence type="predicted"/>
<dbReference type="RefSeq" id="WP_008583358.1">
    <property type="nucleotide sequence ID" value="NZ_CP007035.1"/>
</dbReference>
<dbReference type="Proteomes" id="UP000003586">
    <property type="component" value="Chromosome"/>
</dbReference>
<dbReference type="EC" id="3.2.1.40" evidence="2"/>
<dbReference type="Pfam" id="PF25788">
    <property type="entry name" value="Ig_Rha78A_N"/>
    <property type="match status" value="1"/>
</dbReference>
<dbReference type="Gene3D" id="2.60.40.10">
    <property type="entry name" value="Immunoglobulins"/>
    <property type="match status" value="1"/>
</dbReference>
<dbReference type="HOGENOM" id="CLU_022652_0_0_10"/>
<dbReference type="eggNOG" id="COG3408">
    <property type="taxonomic scope" value="Bacteria"/>
</dbReference>
<dbReference type="Gene3D" id="2.60.420.10">
    <property type="entry name" value="Maltose phosphorylase, domain 3"/>
    <property type="match status" value="1"/>
</dbReference>
<dbReference type="InterPro" id="IPR013783">
    <property type="entry name" value="Ig-like_fold"/>
</dbReference>
<evidence type="ECO:0000256" key="2">
    <source>
        <dbReference type="ARBA" id="ARBA00012652"/>
    </source>
</evidence>
<name>W0EUY9_9BACT</name>
<keyword evidence="3" id="KW-0378">Hydrolase</keyword>
<evidence type="ECO:0000256" key="3">
    <source>
        <dbReference type="ARBA" id="ARBA00022801"/>
    </source>
</evidence>
<dbReference type="EMBL" id="CP007035">
    <property type="protein sequence ID" value="AHF14592.1"/>
    <property type="molecule type" value="Genomic_DNA"/>
</dbReference>
<evidence type="ECO:0000256" key="1">
    <source>
        <dbReference type="ARBA" id="ARBA00001445"/>
    </source>
</evidence>
<dbReference type="STRING" id="929713.NIASO_04130"/>
<dbReference type="InterPro" id="IPR035396">
    <property type="entry name" value="Bac_rhamnosid6H"/>
</dbReference>
<evidence type="ECO:0000313" key="7">
    <source>
        <dbReference type="Proteomes" id="UP000003586"/>
    </source>
</evidence>
<dbReference type="InterPro" id="IPR016007">
    <property type="entry name" value="Alpha_rhamnosid"/>
</dbReference>
<dbReference type="GO" id="GO:0030596">
    <property type="term" value="F:alpha-L-rhamnosidase activity"/>
    <property type="evidence" value="ECO:0007669"/>
    <property type="project" value="UniProtKB-EC"/>
</dbReference>
<dbReference type="PANTHER" id="PTHR33307">
    <property type="entry name" value="ALPHA-RHAMNOSIDASE (EUROFUNG)"/>
    <property type="match status" value="1"/>
</dbReference>
<reference evidence="6 7" key="1">
    <citation type="submission" date="2013-12" db="EMBL/GenBank/DDBJ databases">
        <authorList>
            <consortium name="DOE Joint Genome Institute"/>
            <person name="Eisen J."/>
            <person name="Huntemann M."/>
            <person name="Han J."/>
            <person name="Chen A."/>
            <person name="Kyrpides N."/>
            <person name="Mavromatis K."/>
            <person name="Markowitz V."/>
            <person name="Palaniappan K."/>
            <person name="Ivanova N."/>
            <person name="Schaumberg A."/>
            <person name="Pati A."/>
            <person name="Liolios K."/>
            <person name="Nordberg H.P."/>
            <person name="Cantor M.N."/>
            <person name="Hua S.X."/>
            <person name="Woyke T."/>
        </authorList>
    </citation>
    <scope>NUCLEOTIDE SEQUENCE [LARGE SCALE GENOMIC DNA]</scope>
    <source>
        <strain evidence="7">DSM 19437</strain>
    </source>
</reference>
<dbReference type="PANTHER" id="PTHR33307:SF6">
    <property type="entry name" value="ALPHA-RHAMNOSIDASE (EUROFUNG)-RELATED"/>
    <property type="match status" value="1"/>
</dbReference>
<feature type="domain" description="Alpha-L-rhamnosidase C-terminal" evidence="5">
    <location>
        <begin position="660"/>
        <end position="727"/>
    </location>
</feature>
<dbReference type="OrthoDB" id="9815108at2"/>
<dbReference type="AlphaFoldDB" id="W0EUY9"/>
<comment type="catalytic activity">
    <reaction evidence="1">
        <text>Hydrolysis of terminal non-reducing alpha-L-rhamnose residues in alpha-L-rhamnosides.</text>
        <dbReference type="EC" id="3.2.1.40"/>
    </reaction>
</comment>
<dbReference type="Gene3D" id="1.50.10.10">
    <property type="match status" value="1"/>
</dbReference>
<evidence type="ECO:0000259" key="4">
    <source>
        <dbReference type="Pfam" id="PF17389"/>
    </source>
</evidence>
<dbReference type="Pfam" id="PF17390">
    <property type="entry name" value="Bac_rhamnosid_C"/>
    <property type="match status" value="1"/>
</dbReference>
<dbReference type="InterPro" id="IPR012341">
    <property type="entry name" value="6hp_glycosidase-like_sf"/>
</dbReference>
<dbReference type="SUPFAM" id="SSF48208">
    <property type="entry name" value="Six-hairpin glycosidases"/>
    <property type="match status" value="1"/>
</dbReference>
<gene>
    <name evidence="6" type="ORF">NIASO_04130</name>
</gene>
<dbReference type="Pfam" id="PF17389">
    <property type="entry name" value="Bac_rhamnosid6H"/>
    <property type="match status" value="1"/>
</dbReference>
<sequence>MIFQRIIYFGIALLLAINAVAQGFAPTALRVDLILNADRVWQNGFAVNGTLEQARTEKGRFQSARIGSLHPRFSWVVNSEGHGVYQTAYQVLVATSTQKLQAGDGDVWNSGKVTSCQQLDIEYNGRVLQPNTVYYWKVKVWYQKGVSTEFSKPAAFLTDSILTAYQTPYTPLVKTMEHPKAQRKLNNDNDCYDFGNDAFGQLQLMIRATGNRDTLRIHIGEAVRANGAVERNPKGTIRYRLLVLPLQKGAHLYTPAFVPDKRNTGPKAIHMPDYIGEVLPFRYVEMEKNTPGITVMKTERAAVNYIFDDTAATFESSDTLLNRIWELCKHTMKATSFTGLYVDGDRERIPYEADALINQLSHYATDAEFNMAKRSLEYLIYNATWPTEWSLQNLQIAWNDYQYSGDIRTVKRIYQELKPKLLLALARADGLISTRTGKQDSVFTRSIHLTSFDGKTVLKDIVDWPQKGGFGLPADSPGESDSFVFTDYNSVVNAFHYEALVCMKKLAQALDEKTDVAFYEARAARVKKAFVQSFIEPQSGIVKDGETTLHHSLHANMLALAFDLVPLQNKAAVLSYIRTKGMACSVYGAQFLLSALYDAGQADYGLELLTARGKRSWYNMLHTGATMTTEAWDTEYKNNQDWNHAWGSAPANIIVSKLMGVTPLTPAFGTIEIKPRPGPLQQAVLKLPTLRGTIEVSFKKGAGAFQMETCLPANTRGVVCLPKQSDSDLLFKNGKRITAKAEGDYWVIKDVVCGSTSWRVQ</sequence>